<feature type="domain" description="HECT" evidence="7">
    <location>
        <begin position="554"/>
        <end position="898"/>
    </location>
</feature>
<reference evidence="8" key="1">
    <citation type="submission" date="2021-06" db="EMBL/GenBank/DDBJ databases">
        <authorList>
            <person name="Kallberg Y."/>
            <person name="Tangrot J."/>
            <person name="Rosling A."/>
        </authorList>
    </citation>
    <scope>NUCLEOTIDE SEQUENCE</scope>
    <source>
        <strain evidence="8">IA702</strain>
    </source>
</reference>
<dbReference type="PANTHER" id="PTHR45700:SF8">
    <property type="entry name" value="HECT-TYPE E3 UBIQUITIN TRANSFERASE"/>
    <property type="match status" value="1"/>
</dbReference>
<comment type="caution">
    <text evidence="8">The sequence shown here is derived from an EMBL/GenBank/DDBJ whole genome shotgun (WGS) entry which is preliminary data.</text>
</comment>
<dbReference type="InterPro" id="IPR035983">
    <property type="entry name" value="Hect_E3_ubiquitin_ligase"/>
</dbReference>
<evidence type="ECO:0000313" key="9">
    <source>
        <dbReference type="Proteomes" id="UP000789572"/>
    </source>
</evidence>
<evidence type="ECO:0000256" key="5">
    <source>
        <dbReference type="PROSITE-ProRule" id="PRU00104"/>
    </source>
</evidence>
<dbReference type="AlphaFoldDB" id="A0A9N8W8D2"/>
<evidence type="ECO:0000256" key="6">
    <source>
        <dbReference type="SAM" id="MobiDB-lite"/>
    </source>
</evidence>
<dbReference type="Gene3D" id="3.90.1750.10">
    <property type="entry name" value="Hect, E3 ligase catalytic domains"/>
    <property type="match status" value="1"/>
</dbReference>
<protein>
    <recommendedName>
        <fullName evidence="2">HECT-type E3 ubiquitin transferase</fullName>
        <ecNumber evidence="2">2.3.2.26</ecNumber>
    </recommendedName>
</protein>
<evidence type="ECO:0000313" key="8">
    <source>
        <dbReference type="EMBL" id="CAG8475728.1"/>
    </source>
</evidence>
<dbReference type="Proteomes" id="UP000789572">
    <property type="component" value="Unassembled WGS sequence"/>
</dbReference>
<keyword evidence="9" id="KW-1185">Reference proteome</keyword>
<dbReference type="EMBL" id="CAJVPJ010000091">
    <property type="protein sequence ID" value="CAG8475728.1"/>
    <property type="molecule type" value="Genomic_DNA"/>
</dbReference>
<evidence type="ECO:0000256" key="2">
    <source>
        <dbReference type="ARBA" id="ARBA00012485"/>
    </source>
</evidence>
<organism evidence="8 9">
    <name type="scientific">Paraglomus occultum</name>
    <dbReference type="NCBI Taxonomy" id="144539"/>
    <lineage>
        <taxon>Eukaryota</taxon>
        <taxon>Fungi</taxon>
        <taxon>Fungi incertae sedis</taxon>
        <taxon>Mucoromycota</taxon>
        <taxon>Glomeromycotina</taxon>
        <taxon>Glomeromycetes</taxon>
        <taxon>Paraglomerales</taxon>
        <taxon>Paraglomeraceae</taxon>
        <taxon>Paraglomus</taxon>
    </lineage>
</organism>
<feature type="compositionally biased region" description="Low complexity" evidence="6">
    <location>
        <begin position="65"/>
        <end position="74"/>
    </location>
</feature>
<dbReference type="GO" id="GO:0061630">
    <property type="term" value="F:ubiquitin protein ligase activity"/>
    <property type="evidence" value="ECO:0007669"/>
    <property type="project" value="UniProtKB-EC"/>
</dbReference>
<evidence type="ECO:0000256" key="1">
    <source>
        <dbReference type="ARBA" id="ARBA00000885"/>
    </source>
</evidence>
<dbReference type="FunFam" id="3.30.2410.10:FF:000003">
    <property type="entry name" value="probable E3 ubiquitin-protein ligase HERC4 isoform X1"/>
    <property type="match status" value="1"/>
</dbReference>
<keyword evidence="3" id="KW-0808">Transferase</keyword>
<accession>A0A9N8W8D2</accession>
<dbReference type="PROSITE" id="PS50237">
    <property type="entry name" value="HECT"/>
    <property type="match status" value="1"/>
</dbReference>
<dbReference type="InterPro" id="IPR044611">
    <property type="entry name" value="E3A/B/C-like"/>
</dbReference>
<comment type="catalytic activity">
    <reaction evidence="1">
        <text>S-ubiquitinyl-[E2 ubiquitin-conjugating enzyme]-L-cysteine + [acceptor protein]-L-lysine = [E2 ubiquitin-conjugating enzyme]-L-cysteine + N(6)-ubiquitinyl-[acceptor protein]-L-lysine.</text>
        <dbReference type="EC" id="2.3.2.26"/>
    </reaction>
</comment>
<feature type="active site" description="Glycyl thioester intermediate" evidence="5">
    <location>
        <position position="866"/>
    </location>
</feature>
<dbReference type="OrthoDB" id="8068875at2759"/>
<dbReference type="GO" id="GO:0000209">
    <property type="term" value="P:protein polyubiquitination"/>
    <property type="evidence" value="ECO:0007669"/>
    <property type="project" value="InterPro"/>
</dbReference>
<dbReference type="InterPro" id="IPR000569">
    <property type="entry name" value="HECT_dom"/>
</dbReference>
<dbReference type="Gene3D" id="3.30.2160.10">
    <property type="entry name" value="Hect, E3 ligase catalytic domain"/>
    <property type="match status" value="1"/>
</dbReference>
<gene>
    <name evidence="8" type="ORF">POCULU_LOCUS1277</name>
</gene>
<evidence type="ECO:0000259" key="7">
    <source>
        <dbReference type="PROSITE" id="PS50237"/>
    </source>
</evidence>
<dbReference type="SUPFAM" id="SSF56204">
    <property type="entry name" value="Hect, E3 ligase catalytic domain"/>
    <property type="match status" value="1"/>
</dbReference>
<proteinExistence type="predicted"/>
<dbReference type="PANTHER" id="PTHR45700">
    <property type="entry name" value="UBIQUITIN-PROTEIN LIGASE E3C"/>
    <property type="match status" value="1"/>
</dbReference>
<dbReference type="Pfam" id="PF00632">
    <property type="entry name" value="HECT"/>
    <property type="match status" value="1"/>
</dbReference>
<keyword evidence="4 5" id="KW-0833">Ubl conjugation pathway</keyword>
<name>A0A9N8W8D2_9GLOM</name>
<dbReference type="SMART" id="SM00119">
    <property type="entry name" value="HECTc"/>
    <property type="match status" value="1"/>
</dbReference>
<feature type="region of interest" description="Disordered" evidence="6">
    <location>
        <begin position="63"/>
        <end position="84"/>
    </location>
</feature>
<dbReference type="EC" id="2.3.2.26" evidence="2"/>
<dbReference type="Gene3D" id="3.30.2410.10">
    <property type="entry name" value="Hect, E3 ligase catalytic domain"/>
    <property type="match status" value="1"/>
</dbReference>
<sequence length="898" mass="101589">MASTENGKSATTPKKLSIVDSIMPYADPSGKASMSIETEVVSSSTTQTKPIQTIWYETPQIGVVSSRSPSPTTRRSYELGESAASKRRVKSPSYKIALADPRLKEFVVEMPSDPAPKPNADASATLAVYLASRPYQMFCPNCPINPHVSSASMMFSSLSSMNYTSQDGKQASKSVKPFFNSLFSSSEFSSMFANIFGVPKQQNGDIGKPEGVISEQDSEAVEIIKSDNDDEEAQLSLKKLTLPLLECAIETYTEQSPNNAALDISSSLHNGDPKFLLNTIRTAFSSREILNDSFLKTSAQKSSHPSGIDLVSLRKAYDLIFELEPKALFRSTVFDALEILLSKVLVDPKVLDQEDVSIRYLLIVLEALLDSSDRVVPISIVAKMVKILAYTWDRKGLACDLIIKWLSRFLGDRYHPPPALLSEEIMCAAKTITMIYKANEIASPKPIVSHVLFYNDYLSEKMKTKEEYKVWKRIHGNAGSRLASSTVFTFLDYPILLDPVDACVHHAFYIQTQRHLPEPPRDTETLQARTIPVLFFEIRREFLVQDALDQIITKQHDLKKPLKVKFGAGEDEAQDQGGVQKEFFQILLESLIDPKWGLFIFDERTRCHWINGASDASDRKFELVGVVLGLVVFNGIIVDINLPKVFYKKLLGWEVTFDDFKDSFPEIGKGLEQMLAWSEGDVYDVYLRHFEISYEYYGTERMYELVKNGNAIPVTNENREEYVRLYYQHYVHKYVERQFNAFKKGFMRMCDGMITKLLRPEELELLLCGNRDLNLDDLKNHVKYEGGFDPSHPTIRSFWDVYSELTVSQKRDLLAFVTSSDRIPIRGFSDVSFTIQRNGPDSDKYDESISFVMKSIAPVLPTARTCFGILLLPDYKTKDKLRNKLLVALENRRGFGIA</sequence>
<evidence type="ECO:0000256" key="3">
    <source>
        <dbReference type="ARBA" id="ARBA00022679"/>
    </source>
</evidence>
<evidence type="ECO:0000256" key="4">
    <source>
        <dbReference type="ARBA" id="ARBA00022786"/>
    </source>
</evidence>